<comment type="caution">
    <text evidence="6">The sequence shown here is derived from an EMBL/GenBank/DDBJ whole genome shotgun (WGS) entry which is preliminary data.</text>
</comment>
<gene>
    <name evidence="6" type="ORF">GCM10009675_13220</name>
</gene>
<dbReference type="RefSeq" id="WP_253856558.1">
    <property type="nucleotide sequence ID" value="NZ_BAAALM010000005.1"/>
</dbReference>
<dbReference type="InterPro" id="IPR001279">
    <property type="entry name" value="Metallo-B-lactamas"/>
</dbReference>
<reference evidence="7" key="1">
    <citation type="journal article" date="2019" name="Int. J. Syst. Evol. Microbiol.">
        <title>The Global Catalogue of Microorganisms (GCM) 10K type strain sequencing project: providing services to taxonomists for standard genome sequencing and annotation.</title>
        <authorList>
            <consortium name="The Broad Institute Genomics Platform"/>
            <consortium name="The Broad Institute Genome Sequencing Center for Infectious Disease"/>
            <person name="Wu L."/>
            <person name="Ma J."/>
        </authorList>
    </citation>
    <scope>NUCLEOTIDE SEQUENCE [LARGE SCALE GENOMIC DNA]</scope>
    <source>
        <strain evidence="7">JCM 13022</strain>
    </source>
</reference>
<keyword evidence="7" id="KW-1185">Reference proteome</keyword>
<keyword evidence="3" id="KW-0378">Hydrolase</keyword>
<proteinExistence type="inferred from homology"/>
<dbReference type="InterPro" id="IPR051013">
    <property type="entry name" value="MBL_superfamily_lactonases"/>
</dbReference>
<protein>
    <submittedName>
        <fullName evidence="6">MBL fold metallo-hydrolase</fullName>
    </submittedName>
</protein>
<comment type="similarity">
    <text evidence="1">Belongs to the metallo-beta-lactamase superfamily.</text>
</comment>
<evidence type="ECO:0000256" key="1">
    <source>
        <dbReference type="ARBA" id="ARBA00007749"/>
    </source>
</evidence>
<evidence type="ECO:0000256" key="2">
    <source>
        <dbReference type="ARBA" id="ARBA00022723"/>
    </source>
</evidence>
<evidence type="ECO:0000259" key="5">
    <source>
        <dbReference type="SMART" id="SM00849"/>
    </source>
</evidence>
<sequence>MTTRVHHFSGGAMRPFGGGLVDGEPGIARRAELTCHCILVETDSELVLVDTGMGTPALSRPAEWLGRAFATGISPVRDPSRTAAAQVRALGFEPADVRHIVLTHLDLDHAGGLVDFPHATVHINARELRALEQPADAKERSRYRKVQFAHEPAFTAYEPGGEGWFGFDAVRQLTGLPPEVLIIPLAGHTRGHAGVAVRAGDEWRLHAGDAYFFRGELETEPHCPRGLSLFERALQTDRAARVANQRRLAEVSRTGEVTVFCSHDPVELANLA</sequence>
<dbReference type="SUPFAM" id="SSF56281">
    <property type="entry name" value="Metallo-hydrolase/oxidoreductase"/>
    <property type="match status" value="1"/>
</dbReference>
<name>A0ABP4FV10_9PSEU</name>
<feature type="domain" description="Metallo-beta-lactamase" evidence="5">
    <location>
        <begin position="34"/>
        <end position="263"/>
    </location>
</feature>
<dbReference type="InterPro" id="IPR036866">
    <property type="entry name" value="RibonucZ/Hydroxyglut_hydro"/>
</dbReference>
<accession>A0ABP4FV10</accession>
<dbReference type="CDD" id="cd07742">
    <property type="entry name" value="metallo-hydrolase-like_MBL-fold"/>
    <property type="match status" value="1"/>
</dbReference>
<dbReference type="Gene3D" id="3.60.15.10">
    <property type="entry name" value="Ribonuclease Z/Hydroxyacylglutathione hydrolase-like"/>
    <property type="match status" value="1"/>
</dbReference>
<keyword evidence="4" id="KW-0862">Zinc</keyword>
<dbReference type="SMART" id="SM00849">
    <property type="entry name" value="Lactamase_B"/>
    <property type="match status" value="1"/>
</dbReference>
<organism evidence="6 7">
    <name type="scientific">Prauserella alba</name>
    <dbReference type="NCBI Taxonomy" id="176898"/>
    <lineage>
        <taxon>Bacteria</taxon>
        <taxon>Bacillati</taxon>
        <taxon>Actinomycetota</taxon>
        <taxon>Actinomycetes</taxon>
        <taxon>Pseudonocardiales</taxon>
        <taxon>Pseudonocardiaceae</taxon>
        <taxon>Prauserella</taxon>
    </lineage>
</organism>
<evidence type="ECO:0000313" key="7">
    <source>
        <dbReference type="Proteomes" id="UP001500467"/>
    </source>
</evidence>
<evidence type="ECO:0000256" key="4">
    <source>
        <dbReference type="ARBA" id="ARBA00022833"/>
    </source>
</evidence>
<keyword evidence="2" id="KW-0479">Metal-binding</keyword>
<dbReference type="Pfam" id="PF00753">
    <property type="entry name" value="Lactamase_B"/>
    <property type="match status" value="1"/>
</dbReference>
<dbReference type="PANTHER" id="PTHR42978:SF3">
    <property type="entry name" value="BLR3078 PROTEIN"/>
    <property type="match status" value="1"/>
</dbReference>
<dbReference type="Proteomes" id="UP001500467">
    <property type="component" value="Unassembled WGS sequence"/>
</dbReference>
<evidence type="ECO:0000256" key="3">
    <source>
        <dbReference type="ARBA" id="ARBA00022801"/>
    </source>
</evidence>
<evidence type="ECO:0000313" key="6">
    <source>
        <dbReference type="EMBL" id="GAA1198906.1"/>
    </source>
</evidence>
<dbReference type="EMBL" id="BAAALM010000005">
    <property type="protein sequence ID" value="GAA1198906.1"/>
    <property type="molecule type" value="Genomic_DNA"/>
</dbReference>
<dbReference type="PANTHER" id="PTHR42978">
    <property type="entry name" value="QUORUM-QUENCHING LACTONASE YTNP-RELATED-RELATED"/>
    <property type="match status" value="1"/>
</dbReference>